<dbReference type="Gene3D" id="3.40.50.720">
    <property type="entry name" value="NAD(P)-binding Rossmann-like Domain"/>
    <property type="match status" value="1"/>
</dbReference>
<accession>A0A6G0WQN2</accession>
<organism evidence="4 5">
    <name type="scientific">Aphanomyces euteiches</name>
    <dbReference type="NCBI Taxonomy" id="100861"/>
    <lineage>
        <taxon>Eukaryota</taxon>
        <taxon>Sar</taxon>
        <taxon>Stramenopiles</taxon>
        <taxon>Oomycota</taxon>
        <taxon>Saprolegniomycetes</taxon>
        <taxon>Saprolegniales</taxon>
        <taxon>Verrucalvaceae</taxon>
        <taxon>Aphanomyces</taxon>
    </lineage>
</organism>
<keyword evidence="3" id="KW-0560">Oxidoreductase</keyword>
<dbReference type="EMBL" id="VJMJ01000162">
    <property type="protein sequence ID" value="KAF0729723.1"/>
    <property type="molecule type" value="Genomic_DNA"/>
</dbReference>
<dbReference type="GO" id="GO:0016491">
    <property type="term" value="F:oxidoreductase activity"/>
    <property type="evidence" value="ECO:0007669"/>
    <property type="project" value="UniProtKB-KW"/>
</dbReference>
<evidence type="ECO:0000256" key="1">
    <source>
        <dbReference type="ARBA" id="ARBA00006484"/>
    </source>
</evidence>
<evidence type="ECO:0000313" key="5">
    <source>
        <dbReference type="Proteomes" id="UP000481153"/>
    </source>
</evidence>
<protein>
    <submittedName>
        <fullName evidence="4">Uncharacterized protein</fullName>
    </submittedName>
</protein>
<proteinExistence type="inferred from homology"/>
<comment type="caution">
    <text evidence="4">The sequence shown here is derived from an EMBL/GenBank/DDBJ whole genome shotgun (WGS) entry which is preliminary data.</text>
</comment>
<reference evidence="4 5" key="1">
    <citation type="submission" date="2019-07" db="EMBL/GenBank/DDBJ databases">
        <title>Genomics analysis of Aphanomyces spp. identifies a new class of oomycete effector associated with host adaptation.</title>
        <authorList>
            <person name="Gaulin E."/>
        </authorList>
    </citation>
    <scope>NUCLEOTIDE SEQUENCE [LARGE SCALE GENOMIC DNA]</scope>
    <source>
        <strain evidence="4 5">ATCC 201684</strain>
    </source>
</reference>
<dbReference type="InterPro" id="IPR002347">
    <property type="entry name" value="SDR_fam"/>
</dbReference>
<sequence>GIGYETVRILSERFKNQAIVLLGTRSLENGKTAISNLKQSNPSFDYANVGLVEIDVTKPDSIQAAVDFVKETYGNVHLLINNAGVAGQAEGAEACFKVNVYGVSATFTAFQPLLVPGDSSHIVVGTKVGAVALGAMSPNLQDIFENFTALDVEILKHLQQDWLLFAQQKPSLGTWPGLDKTYGAYGVTKAMVMALARKWAAEFPEIKTNVVCPGYCATDLTNNGGLLSAAEGAERVLYPVLNPETTETGKFYAESTEHSFKVAQADH</sequence>
<name>A0A6G0WQN2_9STRA</name>
<dbReference type="AlphaFoldDB" id="A0A6G0WQN2"/>
<dbReference type="PANTHER" id="PTHR43490:SF99">
    <property type="entry name" value="SHORT-CHAIN DEHYDROGENASE_REDUCTASE"/>
    <property type="match status" value="1"/>
</dbReference>
<dbReference type="GO" id="GO:0016020">
    <property type="term" value="C:membrane"/>
    <property type="evidence" value="ECO:0007669"/>
    <property type="project" value="TreeGrafter"/>
</dbReference>
<feature type="non-terminal residue" evidence="4">
    <location>
        <position position="1"/>
    </location>
</feature>
<dbReference type="PANTHER" id="PTHR43490">
    <property type="entry name" value="(+)-NEOMENTHOL DEHYDROGENASE"/>
    <property type="match status" value="1"/>
</dbReference>
<dbReference type="Pfam" id="PF00106">
    <property type="entry name" value="adh_short"/>
    <property type="match status" value="1"/>
</dbReference>
<keyword evidence="5" id="KW-1185">Reference proteome</keyword>
<dbReference type="VEuPathDB" id="FungiDB:AeMF1_013734"/>
<dbReference type="InterPro" id="IPR036291">
    <property type="entry name" value="NAD(P)-bd_dom_sf"/>
</dbReference>
<keyword evidence="2" id="KW-0521">NADP</keyword>
<evidence type="ECO:0000256" key="3">
    <source>
        <dbReference type="ARBA" id="ARBA00023002"/>
    </source>
</evidence>
<comment type="similarity">
    <text evidence="1">Belongs to the short-chain dehydrogenases/reductases (SDR) family.</text>
</comment>
<evidence type="ECO:0000256" key="2">
    <source>
        <dbReference type="ARBA" id="ARBA00022857"/>
    </source>
</evidence>
<dbReference type="Proteomes" id="UP000481153">
    <property type="component" value="Unassembled WGS sequence"/>
</dbReference>
<dbReference type="SUPFAM" id="SSF51735">
    <property type="entry name" value="NAD(P)-binding Rossmann-fold domains"/>
    <property type="match status" value="1"/>
</dbReference>
<dbReference type="PRINTS" id="PR00081">
    <property type="entry name" value="GDHRDH"/>
</dbReference>
<evidence type="ECO:0000313" key="4">
    <source>
        <dbReference type="EMBL" id="KAF0729723.1"/>
    </source>
</evidence>
<gene>
    <name evidence="4" type="ORF">Ae201684_012782</name>
</gene>